<evidence type="ECO:0000256" key="4">
    <source>
        <dbReference type="ARBA" id="ARBA00023125"/>
    </source>
</evidence>
<gene>
    <name evidence="9" type="ORF">MSPICULIGERA_LOCUS21701</name>
</gene>
<dbReference type="CDD" id="cd14692">
    <property type="entry name" value="bZIP_ATF4"/>
    <property type="match status" value="1"/>
</dbReference>
<dbReference type="GO" id="GO:0005634">
    <property type="term" value="C:nucleus"/>
    <property type="evidence" value="ECO:0007669"/>
    <property type="project" value="UniProtKB-SubCell"/>
</dbReference>
<keyword evidence="3" id="KW-0805">Transcription regulation</keyword>
<dbReference type="Proteomes" id="UP001177023">
    <property type="component" value="Unassembled WGS sequence"/>
</dbReference>
<dbReference type="PANTHER" id="PTHR13044">
    <property type="entry name" value="ACTIVATING TRANSCRIPTION FACTOR ATF 4/5"/>
    <property type="match status" value="1"/>
</dbReference>
<evidence type="ECO:0000256" key="6">
    <source>
        <dbReference type="ARBA" id="ARBA00023242"/>
    </source>
</evidence>
<keyword evidence="6" id="KW-0539">Nucleus</keyword>
<dbReference type="GO" id="GO:0000977">
    <property type="term" value="F:RNA polymerase II transcription regulatory region sequence-specific DNA binding"/>
    <property type="evidence" value="ECO:0007669"/>
    <property type="project" value="TreeGrafter"/>
</dbReference>
<dbReference type="PROSITE" id="PS50217">
    <property type="entry name" value="BZIP"/>
    <property type="match status" value="1"/>
</dbReference>
<feature type="compositionally biased region" description="Basic and acidic residues" evidence="7">
    <location>
        <begin position="109"/>
        <end position="119"/>
    </location>
</feature>
<evidence type="ECO:0000256" key="5">
    <source>
        <dbReference type="ARBA" id="ARBA00023163"/>
    </source>
</evidence>
<feature type="region of interest" description="Disordered" evidence="7">
    <location>
        <begin position="69"/>
        <end position="123"/>
    </location>
</feature>
<sequence>MNYAMSTTAHSPVYTNVQQFSTTKTDELSSTPQFEPLTPTMNFSFVSGIPDAKVFVNADEAATYFASEENRSNSALLDRQSSSSPGDYSTDSERAVIDGAMPVRREKKKQQNREAATRYREKKRKERVEAKVAQDELVGKNEILKTKLTELQHEVNYLKRFMQELGIQEDSLTYISPTVPL</sequence>
<keyword evidence="5" id="KW-0804">Transcription</keyword>
<dbReference type="SMART" id="SM00338">
    <property type="entry name" value="BRLZ"/>
    <property type="match status" value="1"/>
</dbReference>
<dbReference type="GO" id="GO:0001228">
    <property type="term" value="F:DNA-binding transcription activator activity, RNA polymerase II-specific"/>
    <property type="evidence" value="ECO:0007669"/>
    <property type="project" value="TreeGrafter"/>
</dbReference>
<keyword evidence="4" id="KW-0238">DNA-binding</keyword>
<dbReference type="SUPFAM" id="SSF57959">
    <property type="entry name" value="Leucine zipper domain"/>
    <property type="match status" value="1"/>
</dbReference>
<evidence type="ECO:0000313" key="9">
    <source>
        <dbReference type="EMBL" id="CAJ0583629.1"/>
    </source>
</evidence>
<comment type="subcellular location">
    <subcellularLocation>
        <location evidence="1">Nucleus</location>
    </subcellularLocation>
</comment>
<evidence type="ECO:0000259" key="8">
    <source>
        <dbReference type="PROSITE" id="PS50217"/>
    </source>
</evidence>
<dbReference type="EMBL" id="CATQJA010002665">
    <property type="protein sequence ID" value="CAJ0583629.1"/>
    <property type="molecule type" value="Genomic_DNA"/>
</dbReference>
<dbReference type="PROSITE" id="PS00036">
    <property type="entry name" value="BZIP_BASIC"/>
    <property type="match status" value="1"/>
</dbReference>
<dbReference type="InterPro" id="IPR046347">
    <property type="entry name" value="bZIP_sf"/>
</dbReference>
<dbReference type="AlphaFoldDB" id="A0AA36DCA4"/>
<feature type="non-terminal residue" evidence="9">
    <location>
        <position position="1"/>
    </location>
</feature>
<evidence type="ECO:0000256" key="3">
    <source>
        <dbReference type="ARBA" id="ARBA00023015"/>
    </source>
</evidence>
<reference evidence="9" key="1">
    <citation type="submission" date="2023-06" db="EMBL/GenBank/DDBJ databases">
        <authorList>
            <person name="Delattre M."/>
        </authorList>
    </citation>
    <scope>NUCLEOTIDE SEQUENCE</scope>
    <source>
        <strain evidence="9">AF72</strain>
    </source>
</reference>
<accession>A0AA36DCA4</accession>
<dbReference type="InterPro" id="IPR004827">
    <property type="entry name" value="bZIP"/>
</dbReference>
<dbReference type="Pfam" id="PF00170">
    <property type="entry name" value="bZIP_1"/>
    <property type="match status" value="1"/>
</dbReference>
<comment type="caution">
    <text evidence="9">The sequence shown here is derived from an EMBL/GenBank/DDBJ whole genome shotgun (WGS) entry which is preliminary data.</text>
</comment>
<name>A0AA36DCA4_9BILA</name>
<evidence type="ECO:0000256" key="7">
    <source>
        <dbReference type="SAM" id="MobiDB-lite"/>
    </source>
</evidence>
<keyword evidence="10" id="KW-1185">Reference proteome</keyword>
<dbReference type="Gene3D" id="1.20.5.170">
    <property type="match status" value="1"/>
</dbReference>
<feature type="domain" description="BZIP" evidence="8">
    <location>
        <begin position="102"/>
        <end position="165"/>
    </location>
</feature>
<evidence type="ECO:0000313" key="10">
    <source>
        <dbReference type="Proteomes" id="UP001177023"/>
    </source>
</evidence>
<evidence type="ECO:0000256" key="2">
    <source>
        <dbReference type="ARBA" id="ARBA00007163"/>
    </source>
</evidence>
<evidence type="ECO:0000256" key="1">
    <source>
        <dbReference type="ARBA" id="ARBA00004123"/>
    </source>
</evidence>
<comment type="similarity">
    <text evidence="2">Belongs to the bZIP family.</text>
</comment>
<proteinExistence type="inferred from homology"/>
<organism evidence="9 10">
    <name type="scientific">Mesorhabditis spiculigera</name>
    <dbReference type="NCBI Taxonomy" id="96644"/>
    <lineage>
        <taxon>Eukaryota</taxon>
        <taxon>Metazoa</taxon>
        <taxon>Ecdysozoa</taxon>
        <taxon>Nematoda</taxon>
        <taxon>Chromadorea</taxon>
        <taxon>Rhabditida</taxon>
        <taxon>Rhabditina</taxon>
        <taxon>Rhabditomorpha</taxon>
        <taxon>Rhabditoidea</taxon>
        <taxon>Rhabditidae</taxon>
        <taxon>Mesorhabditinae</taxon>
        <taxon>Mesorhabditis</taxon>
    </lineage>
</organism>
<dbReference type="PANTHER" id="PTHR13044:SF14">
    <property type="entry name" value="CRYPTOCEPHAL, ISOFORM A"/>
    <property type="match status" value="1"/>
</dbReference>
<protein>
    <recommendedName>
        <fullName evidence="8">BZIP domain-containing protein</fullName>
    </recommendedName>
</protein>